<name>A0A928VWF5_9CYAN</name>
<feature type="non-terminal residue" evidence="10">
    <location>
        <position position="46"/>
    </location>
</feature>
<organism evidence="10 11">
    <name type="scientific">Zarconia navalis LEGE 11467</name>
    <dbReference type="NCBI Taxonomy" id="1828826"/>
    <lineage>
        <taxon>Bacteria</taxon>
        <taxon>Bacillati</taxon>
        <taxon>Cyanobacteriota</taxon>
        <taxon>Cyanophyceae</taxon>
        <taxon>Oscillatoriophycideae</taxon>
        <taxon>Oscillatoriales</taxon>
        <taxon>Oscillatoriales incertae sedis</taxon>
        <taxon>Zarconia</taxon>
        <taxon>Zarconia navalis</taxon>
    </lineage>
</organism>
<evidence type="ECO:0000256" key="7">
    <source>
        <dbReference type="ARBA" id="ARBA00023078"/>
    </source>
</evidence>
<reference evidence="10" key="1">
    <citation type="submission" date="2020-10" db="EMBL/GenBank/DDBJ databases">
        <authorList>
            <person name="Castelo-Branco R."/>
            <person name="Eusebio N."/>
            <person name="Adriana R."/>
            <person name="Vieira A."/>
            <person name="Brugerolle De Fraissinette N."/>
            <person name="Rezende De Castro R."/>
            <person name="Schneider M.P."/>
            <person name="Vasconcelos V."/>
            <person name="Leao P.N."/>
        </authorList>
    </citation>
    <scope>NUCLEOTIDE SEQUENCE</scope>
    <source>
        <strain evidence="10">LEGE 11467</strain>
    </source>
</reference>
<dbReference type="GO" id="GO:0009522">
    <property type="term" value="C:photosystem I"/>
    <property type="evidence" value="ECO:0007669"/>
    <property type="project" value="UniProtKB-KW"/>
</dbReference>
<keyword evidence="3" id="KW-0602">Photosynthesis</keyword>
<keyword evidence="8 9" id="KW-0472">Membrane</keyword>
<dbReference type="Pfam" id="PF01241">
    <property type="entry name" value="PSI_PSAK"/>
    <property type="match status" value="1"/>
</dbReference>
<accession>A0A928VWF5</accession>
<dbReference type="SUPFAM" id="SSF81563">
    <property type="entry name" value="Photosystem I reaction center subunit X, PsaK"/>
    <property type="match status" value="1"/>
</dbReference>
<keyword evidence="11" id="KW-1185">Reference proteome</keyword>
<evidence type="ECO:0000256" key="2">
    <source>
        <dbReference type="ARBA" id="ARBA00006458"/>
    </source>
</evidence>
<evidence type="ECO:0000256" key="9">
    <source>
        <dbReference type="SAM" id="Phobius"/>
    </source>
</evidence>
<evidence type="ECO:0000256" key="5">
    <source>
        <dbReference type="ARBA" id="ARBA00022836"/>
    </source>
</evidence>
<gene>
    <name evidence="10" type="ORF">IQ235_04195</name>
</gene>
<dbReference type="Proteomes" id="UP000621799">
    <property type="component" value="Unassembled WGS sequence"/>
</dbReference>
<evidence type="ECO:0000313" key="11">
    <source>
        <dbReference type="Proteomes" id="UP000621799"/>
    </source>
</evidence>
<comment type="similarity">
    <text evidence="2">Belongs to the PsaG/PsaK family.</text>
</comment>
<evidence type="ECO:0000256" key="6">
    <source>
        <dbReference type="ARBA" id="ARBA00022989"/>
    </source>
</evidence>
<dbReference type="Gene3D" id="1.20.860.20">
    <property type="entry name" value="Photosystem I PsaK, reaction centre"/>
    <property type="match status" value="1"/>
</dbReference>
<protein>
    <submittedName>
        <fullName evidence="10">Photosystem I reaction center subunit PsaK</fullName>
    </submittedName>
</protein>
<proteinExistence type="inferred from homology"/>
<feature type="transmembrane region" description="Helical" evidence="9">
    <location>
        <begin position="12"/>
        <end position="32"/>
    </location>
</feature>
<dbReference type="AlphaFoldDB" id="A0A928VWF5"/>
<dbReference type="InterPro" id="IPR000549">
    <property type="entry name" value="PSI_PsaG/PsaK"/>
</dbReference>
<dbReference type="GO" id="GO:0015979">
    <property type="term" value="P:photosynthesis"/>
    <property type="evidence" value="ECO:0007669"/>
    <property type="project" value="UniProtKB-KW"/>
</dbReference>
<evidence type="ECO:0000256" key="3">
    <source>
        <dbReference type="ARBA" id="ARBA00022531"/>
    </source>
</evidence>
<keyword evidence="5" id="KW-0603">Photosystem I</keyword>
<evidence type="ECO:0000256" key="1">
    <source>
        <dbReference type="ARBA" id="ARBA00004141"/>
    </source>
</evidence>
<evidence type="ECO:0000256" key="4">
    <source>
        <dbReference type="ARBA" id="ARBA00022692"/>
    </source>
</evidence>
<comment type="subcellular location">
    <subcellularLocation>
        <location evidence="1">Membrane</location>
        <topology evidence="1">Multi-pass membrane protein</topology>
    </subcellularLocation>
</comment>
<evidence type="ECO:0000313" key="10">
    <source>
        <dbReference type="EMBL" id="MBE9039992.1"/>
    </source>
</evidence>
<keyword evidence="4 9" id="KW-0812">Transmembrane</keyword>
<dbReference type="InterPro" id="IPR037101">
    <property type="entry name" value="PSI_PsaK_bact"/>
</dbReference>
<keyword evidence="6 9" id="KW-1133">Transmembrane helix</keyword>
<dbReference type="GO" id="GO:0042651">
    <property type="term" value="C:thylakoid membrane"/>
    <property type="evidence" value="ECO:0007669"/>
    <property type="project" value="InterPro"/>
</dbReference>
<sequence>MATATTVSWSPKVAILMIACNLFALAIGNWAIKNPGVGPALPAELP</sequence>
<dbReference type="InterPro" id="IPR035982">
    <property type="entry name" value="PSI_centre_PsaK_sf"/>
</dbReference>
<dbReference type="EMBL" id="JADEXN010000046">
    <property type="protein sequence ID" value="MBE9039992.1"/>
    <property type="molecule type" value="Genomic_DNA"/>
</dbReference>
<keyword evidence="7" id="KW-0793">Thylakoid</keyword>
<evidence type="ECO:0000256" key="8">
    <source>
        <dbReference type="ARBA" id="ARBA00023136"/>
    </source>
</evidence>
<comment type="caution">
    <text evidence="10">The sequence shown here is derived from an EMBL/GenBank/DDBJ whole genome shotgun (WGS) entry which is preliminary data.</text>
</comment>